<dbReference type="PANTHER" id="PTHR24228">
    <property type="entry name" value="B2 BRADYKININ RECEPTOR/ANGIOTENSIN II RECEPTOR"/>
    <property type="match status" value="1"/>
</dbReference>
<evidence type="ECO:0000256" key="6">
    <source>
        <dbReference type="ARBA" id="ARBA00023136"/>
    </source>
</evidence>
<feature type="domain" description="G-protein coupled receptors family 1 profile" evidence="10">
    <location>
        <begin position="52"/>
        <end position="311"/>
    </location>
</feature>
<dbReference type="GO" id="GO:0004930">
    <property type="term" value="F:G protein-coupled receptor activity"/>
    <property type="evidence" value="ECO:0007669"/>
    <property type="project" value="UniProtKB-KW"/>
</dbReference>
<organism evidence="11 12">
    <name type="scientific">Clupea harengus</name>
    <name type="common">Atlantic herring</name>
    <dbReference type="NCBI Taxonomy" id="7950"/>
    <lineage>
        <taxon>Eukaryota</taxon>
        <taxon>Metazoa</taxon>
        <taxon>Chordata</taxon>
        <taxon>Craniata</taxon>
        <taxon>Vertebrata</taxon>
        <taxon>Euteleostomi</taxon>
        <taxon>Actinopterygii</taxon>
        <taxon>Neopterygii</taxon>
        <taxon>Teleostei</taxon>
        <taxon>Clupei</taxon>
        <taxon>Clupeiformes</taxon>
        <taxon>Clupeoidei</taxon>
        <taxon>Clupeidae</taxon>
        <taxon>Clupea</taxon>
    </lineage>
</organism>
<evidence type="ECO:0000256" key="5">
    <source>
        <dbReference type="ARBA" id="ARBA00023040"/>
    </source>
</evidence>
<dbReference type="CDD" id="cd15211">
    <property type="entry name" value="7tmA_GPR88-like"/>
    <property type="match status" value="1"/>
</dbReference>
<feature type="transmembrane region" description="Helical" evidence="9">
    <location>
        <begin position="154"/>
        <end position="171"/>
    </location>
</feature>
<evidence type="ECO:0000256" key="1">
    <source>
        <dbReference type="ARBA" id="ARBA00004651"/>
    </source>
</evidence>
<gene>
    <name evidence="12" type="primary">gpr88</name>
</gene>
<dbReference type="InterPro" id="IPR000276">
    <property type="entry name" value="GPCR_Rhodpsn"/>
</dbReference>
<dbReference type="KEGG" id="char:105912925"/>
<evidence type="ECO:0000259" key="10">
    <source>
        <dbReference type="PROSITE" id="PS50262"/>
    </source>
</evidence>
<name>A0A6P8G2R6_CLUHA</name>
<evidence type="ECO:0000256" key="8">
    <source>
        <dbReference type="ARBA" id="ARBA00023224"/>
    </source>
</evidence>
<dbReference type="SUPFAM" id="SSF81321">
    <property type="entry name" value="Family A G protein-coupled receptor-like"/>
    <property type="match status" value="1"/>
</dbReference>
<dbReference type="GO" id="GO:0005886">
    <property type="term" value="C:plasma membrane"/>
    <property type="evidence" value="ECO:0007669"/>
    <property type="project" value="UniProtKB-SubCell"/>
</dbReference>
<accession>A0A6P8G2R6</accession>
<feature type="transmembrane region" description="Helical" evidence="9">
    <location>
        <begin position="73"/>
        <end position="91"/>
    </location>
</feature>
<dbReference type="AlphaFoldDB" id="A0A6P8G2R6"/>
<evidence type="ECO:0000256" key="3">
    <source>
        <dbReference type="ARBA" id="ARBA00022692"/>
    </source>
</evidence>
<evidence type="ECO:0000256" key="2">
    <source>
        <dbReference type="ARBA" id="ARBA00022475"/>
    </source>
</evidence>
<dbReference type="Gene3D" id="1.20.1070.10">
    <property type="entry name" value="Rhodopsin 7-helix transmembrane proteins"/>
    <property type="match status" value="1"/>
</dbReference>
<feature type="transmembrane region" description="Helical" evidence="9">
    <location>
        <begin position="112"/>
        <end position="134"/>
    </location>
</feature>
<protein>
    <submittedName>
        <fullName evidence="12">Probable G-protein coupled receptor 88</fullName>
    </submittedName>
</protein>
<dbReference type="CTD" id="54112"/>
<dbReference type="PANTHER" id="PTHR24228:SF59">
    <property type="entry name" value="NEUROPEPTIDE RECEPTOR 15"/>
    <property type="match status" value="1"/>
</dbReference>
<evidence type="ECO:0000313" key="12">
    <source>
        <dbReference type="RefSeq" id="XP_031430091.1"/>
    </source>
</evidence>
<feature type="transmembrane region" description="Helical" evidence="9">
    <location>
        <begin position="292"/>
        <end position="313"/>
    </location>
</feature>
<dbReference type="InterPro" id="IPR017452">
    <property type="entry name" value="GPCR_Rhodpsn_7TM"/>
</dbReference>
<dbReference type="OrthoDB" id="10039923at2759"/>
<proteinExistence type="predicted"/>
<keyword evidence="11" id="KW-1185">Reference proteome</keyword>
<keyword evidence="5" id="KW-0297">G-protein coupled receptor</keyword>
<sequence>MKLSLRLILSTNSTDSVMPNESERLVECDNGRGPRVCLATLYTFMGVTGTVLNLMVVYLVVTFKKLRTASNAFIVNGCVANLLVCAFWMPHEAVILSTRSSPRLWYQAFKEALLFLGITASLLSHSLIAVNRYVLITKVPATYQSLYQRRNTEWMISGSWLISVGCLMPWLTTSGYQTERCASTHTATASFTAGTSVLANSSACSTLACTVTGQTAVVLYCYFKIFRRVQTSVKRVSILHFQIVNNLPYSFPRKDKCLGLYVLAVCFVFFITTEPMLWALVAGFFVEVPAALGASLWVIFCTLFVSNPFLYTWKNEEFRKSLRSVMRGDFWKGPTVGVEPINISSISHILPRQNSRIAFLGDMR</sequence>
<dbReference type="PRINTS" id="PR00237">
    <property type="entry name" value="GPCRRHODOPSN"/>
</dbReference>
<evidence type="ECO:0000256" key="4">
    <source>
        <dbReference type="ARBA" id="ARBA00022989"/>
    </source>
</evidence>
<evidence type="ECO:0000313" key="11">
    <source>
        <dbReference type="Proteomes" id="UP000515152"/>
    </source>
</evidence>
<evidence type="ECO:0000256" key="9">
    <source>
        <dbReference type="SAM" id="Phobius"/>
    </source>
</evidence>
<reference evidence="12" key="1">
    <citation type="submission" date="2025-08" db="UniProtKB">
        <authorList>
            <consortium name="RefSeq"/>
        </authorList>
    </citation>
    <scope>IDENTIFICATION</scope>
</reference>
<dbReference type="PROSITE" id="PS50262">
    <property type="entry name" value="G_PROTEIN_RECEP_F1_2"/>
    <property type="match status" value="1"/>
</dbReference>
<dbReference type="Pfam" id="PF00001">
    <property type="entry name" value="7tm_1"/>
    <property type="match status" value="1"/>
</dbReference>
<dbReference type="GeneID" id="105912925"/>
<keyword evidence="8" id="KW-0807">Transducer</keyword>
<dbReference type="RefSeq" id="XP_031430091.1">
    <property type="nucleotide sequence ID" value="XM_031574231.2"/>
</dbReference>
<comment type="subcellular location">
    <subcellularLocation>
        <location evidence="1">Cell membrane</location>
        <topology evidence="1">Multi-pass membrane protein</topology>
    </subcellularLocation>
</comment>
<feature type="transmembrane region" description="Helical" evidence="9">
    <location>
        <begin position="41"/>
        <end position="61"/>
    </location>
</feature>
<keyword evidence="3 9" id="KW-0812">Transmembrane</keyword>
<feature type="transmembrane region" description="Helical" evidence="9">
    <location>
        <begin position="258"/>
        <end position="286"/>
    </location>
</feature>
<keyword evidence="6 9" id="KW-0472">Membrane</keyword>
<keyword evidence="4 9" id="KW-1133">Transmembrane helix</keyword>
<keyword evidence="7 12" id="KW-0675">Receptor</keyword>
<evidence type="ECO:0000256" key="7">
    <source>
        <dbReference type="ARBA" id="ARBA00023170"/>
    </source>
</evidence>
<dbReference type="Proteomes" id="UP000515152">
    <property type="component" value="Chromosome 10"/>
</dbReference>
<keyword evidence="2" id="KW-1003">Cell membrane</keyword>